<comment type="caution">
    <text evidence="1">The sequence shown here is derived from an EMBL/GenBank/DDBJ whole genome shotgun (WGS) entry which is preliminary data.</text>
</comment>
<dbReference type="Proteomes" id="UP000724874">
    <property type="component" value="Unassembled WGS sequence"/>
</dbReference>
<dbReference type="EMBL" id="JADNYJ010000084">
    <property type="protein sequence ID" value="KAF8888453.1"/>
    <property type="molecule type" value="Genomic_DNA"/>
</dbReference>
<evidence type="ECO:0000313" key="2">
    <source>
        <dbReference type="Proteomes" id="UP000724874"/>
    </source>
</evidence>
<evidence type="ECO:0000313" key="1">
    <source>
        <dbReference type="EMBL" id="KAF8888453.1"/>
    </source>
</evidence>
<protein>
    <submittedName>
        <fullName evidence="1">Uncharacterized protein</fullName>
    </submittedName>
</protein>
<reference evidence="1" key="1">
    <citation type="submission" date="2020-11" db="EMBL/GenBank/DDBJ databases">
        <authorList>
            <consortium name="DOE Joint Genome Institute"/>
            <person name="Ahrendt S."/>
            <person name="Riley R."/>
            <person name="Andreopoulos W."/>
            <person name="LaButti K."/>
            <person name="Pangilinan J."/>
            <person name="Ruiz-duenas F.J."/>
            <person name="Barrasa J.M."/>
            <person name="Sanchez-Garcia M."/>
            <person name="Camarero S."/>
            <person name="Miyauchi S."/>
            <person name="Serrano A."/>
            <person name="Linde D."/>
            <person name="Babiker R."/>
            <person name="Drula E."/>
            <person name="Ayuso-Fernandez I."/>
            <person name="Pacheco R."/>
            <person name="Padilla G."/>
            <person name="Ferreira P."/>
            <person name="Barriuso J."/>
            <person name="Kellner H."/>
            <person name="Castanera R."/>
            <person name="Alfaro M."/>
            <person name="Ramirez L."/>
            <person name="Pisabarro A.G."/>
            <person name="Kuo A."/>
            <person name="Tritt A."/>
            <person name="Lipzen A."/>
            <person name="He G."/>
            <person name="Yan M."/>
            <person name="Ng V."/>
            <person name="Cullen D."/>
            <person name="Martin F."/>
            <person name="Rosso M.-N."/>
            <person name="Henrissat B."/>
            <person name="Hibbett D."/>
            <person name="Martinez A.T."/>
            <person name="Grigoriev I.V."/>
        </authorList>
    </citation>
    <scope>NUCLEOTIDE SEQUENCE</scope>
    <source>
        <strain evidence="1">AH 44721</strain>
    </source>
</reference>
<organism evidence="1 2">
    <name type="scientific">Gymnopilus junonius</name>
    <name type="common">Spectacular rustgill mushroom</name>
    <name type="synonym">Gymnopilus spectabilis subsp. junonius</name>
    <dbReference type="NCBI Taxonomy" id="109634"/>
    <lineage>
        <taxon>Eukaryota</taxon>
        <taxon>Fungi</taxon>
        <taxon>Dikarya</taxon>
        <taxon>Basidiomycota</taxon>
        <taxon>Agaricomycotina</taxon>
        <taxon>Agaricomycetes</taxon>
        <taxon>Agaricomycetidae</taxon>
        <taxon>Agaricales</taxon>
        <taxon>Agaricineae</taxon>
        <taxon>Hymenogastraceae</taxon>
        <taxon>Gymnopilus</taxon>
    </lineage>
</organism>
<proteinExistence type="predicted"/>
<gene>
    <name evidence="1" type="ORF">CPB84DRAFT_1849578</name>
</gene>
<dbReference type="AlphaFoldDB" id="A0A9P5NJC1"/>
<sequence>MEPILRPSNVLNSQPSMSKAPAEVEHIPKVPFVLLTKVPRVDLPHPEYFEHKLQEYEASAIPLRGCNPQLAWNAPLGCLASVASSSRIVPTRPESIPPSTTTIPWPPVASTSKLSEERVLKRTYQRSRPERFCPLNFDHSLSDFCTVTPVVSTGSLYEPGAEVVMTSQDTGIPGMDVDPRSNDVGTDYSSTLYVSSASPDTIPHEVIEPSITVQHVFPPASSMSVLIKKPRRLEIAPKESPTMHPQNPK</sequence>
<keyword evidence="2" id="KW-1185">Reference proteome</keyword>
<name>A0A9P5NJC1_GYMJU</name>
<accession>A0A9P5NJC1</accession>